<accession>A0A2T4ZBS3</accession>
<protein>
    <submittedName>
        <fullName evidence="1">Uncharacterized protein UPF0180</fullName>
    </submittedName>
</protein>
<comment type="caution">
    <text evidence="1">The sequence shown here is derived from an EMBL/GenBank/DDBJ whole genome shotgun (WGS) entry which is preliminary data.</text>
</comment>
<keyword evidence="2" id="KW-1185">Reference proteome</keyword>
<dbReference type="OrthoDB" id="1708042at2"/>
<dbReference type="RefSeq" id="WP_107726224.1">
    <property type="nucleotide sequence ID" value="NZ_PZZP01000001.1"/>
</dbReference>
<dbReference type="AlphaFoldDB" id="A0A2T4ZBS3"/>
<name>A0A2T4ZBS3_9BACL</name>
<evidence type="ECO:0000313" key="2">
    <source>
        <dbReference type="Proteomes" id="UP000241639"/>
    </source>
</evidence>
<dbReference type="Pfam" id="PF03698">
    <property type="entry name" value="UPF0180"/>
    <property type="match status" value="1"/>
</dbReference>
<dbReference type="Proteomes" id="UP000241639">
    <property type="component" value="Unassembled WGS sequence"/>
</dbReference>
<dbReference type="EMBL" id="PZZP01000001">
    <property type="protein sequence ID" value="PTM59325.1"/>
    <property type="molecule type" value="Genomic_DNA"/>
</dbReference>
<proteinExistence type="predicted"/>
<organism evidence="1 2">
    <name type="scientific">Desmospora activa DSM 45169</name>
    <dbReference type="NCBI Taxonomy" id="1121389"/>
    <lineage>
        <taxon>Bacteria</taxon>
        <taxon>Bacillati</taxon>
        <taxon>Bacillota</taxon>
        <taxon>Bacilli</taxon>
        <taxon>Bacillales</taxon>
        <taxon>Thermoactinomycetaceae</taxon>
        <taxon>Desmospora</taxon>
    </lineage>
</organism>
<dbReference type="InterPro" id="IPR005370">
    <property type="entry name" value="UPF0180"/>
</dbReference>
<reference evidence="1 2" key="1">
    <citation type="submission" date="2018-04" db="EMBL/GenBank/DDBJ databases">
        <title>Genomic Encyclopedia of Archaeal and Bacterial Type Strains, Phase II (KMG-II): from individual species to whole genera.</title>
        <authorList>
            <person name="Goeker M."/>
        </authorList>
    </citation>
    <scope>NUCLEOTIDE SEQUENCE [LARGE SCALE GENOMIC DNA]</scope>
    <source>
        <strain evidence="1 2">DSM 45169</strain>
    </source>
</reference>
<sequence>MNQRVAVERGLSQISQYLRQQGCEVEDLSADNMDANNYACCVISGGDKDMMGIQNVQFQGSVINAEGMTADEVYQAVQQRIGKQ</sequence>
<evidence type="ECO:0000313" key="1">
    <source>
        <dbReference type="EMBL" id="PTM59325.1"/>
    </source>
</evidence>
<gene>
    <name evidence="1" type="ORF">C8J48_1937</name>
</gene>